<proteinExistence type="predicted"/>
<accession>A0A382VZ72</accession>
<gene>
    <name evidence="1" type="ORF">METZ01_LOCUS404686</name>
</gene>
<protein>
    <submittedName>
        <fullName evidence="1">Uncharacterized protein</fullName>
    </submittedName>
</protein>
<feature type="non-terminal residue" evidence="1">
    <location>
        <position position="37"/>
    </location>
</feature>
<dbReference type="EMBL" id="UINC01155781">
    <property type="protein sequence ID" value="SVD51832.1"/>
    <property type="molecule type" value="Genomic_DNA"/>
</dbReference>
<name>A0A382VZ72_9ZZZZ</name>
<reference evidence="1" key="1">
    <citation type="submission" date="2018-05" db="EMBL/GenBank/DDBJ databases">
        <authorList>
            <person name="Lanie J.A."/>
            <person name="Ng W.-L."/>
            <person name="Kazmierczak K.M."/>
            <person name="Andrzejewski T.M."/>
            <person name="Davidsen T.M."/>
            <person name="Wayne K.J."/>
            <person name="Tettelin H."/>
            <person name="Glass J.I."/>
            <person name="Rusch D."/>
            <person name="Podicherti R."/>
            <person name="Tsui H.-C.T."/>
            <person name="Winkler M.E."/>
        </authorList>
    </citation>
    <scope>NUCLEOTIDE SEQUENCE</scope>
</reference>
<sequence length="37" mass="4349">MKLLKIIPSIFILSNILFSQALCPPRFLDAYFYDEEV</sequence>
<evidence type="ECO:0000313" key="1">
    <source>
        <dbReference type="EMBL" id="SVD51832.1"/>
    </source>
</evidence>
<organism evidence="1">
    <name type="scientific">marine metagenome</name>
    <dbReference type="NCBI Taxonomy" id="408172"/>
    <lineage>
        <taxon>unclassified sequences</taxon>
        <taxon>metagenomes</taxon>
        <taxon>ecological metagenomes</taxon>
    </lineage>
</organism>
<dbReference type="AlphaFoldDB" id="A0A382VZ72"/>